<organism evidence="5 6">
    <name type="scientific">Olea europaea subsp. europaea</name>
    <dbReference type="NCBI Taxonomy" id="158383"/>
    <lineage>
        <taxon>Eukaryota</taxon>
        <taxon>Viridiplantae</taxon>
        <taxon>Streptophyta</taxon>
        <taxon>Embryophyta</taxon>
        <taxon>Tracheophyta</taxon>
        <taxon>Spermatophyta</taxon>
        <taxon>Magnoliopsida</taxon>
        <taxon>eudicotyledons</taxon>
        <taxon>Gunneridae</taxon>
        <taxon>Pentapetalae</taxon>
        <taxon>asterids</taxon>
        <taxon>lamiids</taxon>
        <taxon>Lamiales</taxon>
        <taxon>Oleaceae</taxon>
        <taxon>Oleeae</taxon>
        <taxon>Olea</taxon>
    </lineage>
</organism>
<dbReference type="Proteomes" id="UP000594638">
    <property type="component" value="Unassembled WGS sequence"/>
</dbReference>
<dbReference type="InterPro" id="IPR038765">
    <property type="entry name" value="Papain-like_cys_pep_sf"/>
</dbReference>
<proteinExistence type="inferred from homology"/>
<evidence type="ECO:0000313" key="6">
    <source>
        <dbReference type="Proteomes" id="UP000594638"/>
    </source>
</evidence>
<dbReference type="GO" id="GO:0006508">
    <property type="term" value="P:proteolysis"/>
    <property type="evidence" value="ECO:0007669"/>
    <property type="project" value="UniProtKB-KW"/>
</dbReference>
<comment type="similarity">
    <text evidence="1">Belongs to the peptidase C48 family.</text>
</comment>
<keyword evidence="3" id="KW-0378">Hydrolase</keyword>
<gene>
    <name evidence="5" type="ORF">OLEA9_A048425</name>
</gene>
<feature type="domain" description="Ubiquitin-like protease family profile" evidence="4">
    <location>
        <begin position="1"/>
        <end position="79"/>
    </location>
</feature>
<keyword evidence="6" id="KW-1185">Reference proteome</keyword>
<name>A0A8S0VDT7_OLEEU</name>
<dbReference type="Gene3D" id="3.40.395.10">
    <property type="entry name" value="Adenoviral Proteinase, Chain A"/>
    <property type="match status" value="1"/>
</dbReference>
<accession>A0A8S0VDT7</accession>
<dbReference type="SUPFAM" id="SSF54001">
    <property type="entry name" value="Cysteine proteinases"/>
    <property type="match status" value="1"/>
</dbReference>
<comment type="caution">
    <text evidence="5">The sequence shown here is derived from an EMBL/GenBank/DDBJ whole genome shotgun (WGS) entry which is preliminary data.</text>
</comment>
<dbReference type="EMBL" id="CACTIH010009317">
    <property type="protein sequence ID" value="CAA3029561.1"/>
    <property type="molecule type" value="Genomic_DNA"/>
</dbReference>
<dbReference type="GO" id="GO:0008234">
    <property type="term" value="F:cysteine-type peptidase activity"/>
    <property type="evidence" value="ECO:0007669"/>
    <property type="project" value="InterPro"/>
</dbReference>
<evidence type="ECO:0000259" key="4">
    <source>
        <dbReference type="PROSITE" id="PS50600"/>
    </source>
</evidence>
<dbReference type="OrthoDB" id="1569154at2759"/>
<keyword evidence="2 5" id="KW-0645">Protease</keyword>
<dbReference type="InterPro" id="IPR003653">
    <property type="entry name" value="Peptidase_C48_C"/>
</dbReference>
<dbReference type="AlphaFoldDB" id="A0A8S0VDT7"/>
<reference evidence="5 6" key="1">
    <citation type="submission" date="2019-12" db="EMBL/GenBank/DDBJ databases">
        <authorList>
            <person name="Alioto T."/>
            <person name="Alioto T."/>
            <person name="Gomez Garrido J."/>
        </authorList>
    </citation>
    <scope>NUCLEOTIDE SEQUENCE [LARGE SCALE GENOMIC DNA]</scope>
</reference>
<sequence length="124" mass="14348">MSIFNSARQTYPNLRVRADVEAFVRVIPHLMRVIGLWTKDLDNHEGDSMELKIVLDYDVPQQQNNHDCGIFVIKYAEYILHNGFESMPKEFDATRARLDIATQLYIHRDIKKATKGGTKRSRGV</sequence>
<evidence type="ECO:0000256" key="3">
    <source>
        <dbReference type="ARBA" id="ARBA00022801"/>
    </source>
</evidence>
<evidence type="ECO:0000313" key="5">
    <source>
        <dbReference type="EMBL" id="CAA3029561.1"/>
    </source>
</evidence>
<protein>
    <submittedName>
        <fullName evidence="5">Sentrin-specific protease 1-like</fullName>
    </submittedName>
</protein>
<evidence type="ECO:0000256" key="1">
    <source>
        <dbReference type="ARBA" id="ARBA00005234"/>
    </source>
</evidence>
<dbReference type="Pfam" id="PF02902">
    <property type="entry name" value="Peptidase_C48"/>
    <property type="match status" value="1"/>
</dbReference>
<dbReference type="PROSITE" id="PS50600">
    <property type="entry name" value="ULP_PROTEASE"/>
    <property type="match status" value="1"/>
</dbReference>
<dbReference type="Gramene" id="OE9A048425T1">
    <property type="protein sequence ID" value="OE9A048425C1"/>
    <property type="gene ID" value="OE9A048425"/>
</dbReference>
<evidence type="ECO:0000256" key="2">
    <source>
        <dbReference type="ARBA" id="ARBA00022670"/>
    </source>
</evidence>